<evidence type="ECO:0000313" key="1">
    <source>
        <dbReference type="EMBL" id="GCF09820.1"/>
    </source>
</evidence>
<dbReference type="RefSeq" id="WP_149402727.1">
    <property type="nucleotide sequence ID" value="NZ_BIXY01000051.1"/>
</dbReference>
<dbReference type="Proteomes" id="UP000322530">
    <property type="component" value="Unassembled WGS sequence"/>
</dbReference>
<dbReference type="EMBL" id="BIXY01000051">
    <property type="protein sequence ID" value="GCF09820.1"/>
    <property type="molecule type" value="Genomic_DNA"/>
</dbReference>
<organism evidence="1 2">
    <name type="scientific">Dictyobacter arantiisoli</name>
    <dbReference type="NCBI Taxonomy" id="2014874"/>
    <lineage>
        <taxon>Bacteria</taxon>
        <taxon>Bacillati</taxon>
        <taxon>Chloroflexota</taxon>
        <taxon>Ktedonobacteria</taxon>
        <taxon>Ktedonobacterales</taxon>
        <taxon>Dictyobacteraceae</taxon>
        <taxon>Dictyobacter</taxon>
    </lineage>
</organism>
<protein>
    <recommendedName>
        <fullName evidence="3">Core-binding (CB) domain-containing protein</fullName>
    </recommendedName>
</protein>
<sequence>MSDQIAIPTLDAIETFVASLRQRSVPRNTIKSYAHDLHLFLQAVPADLTIVTSELHTPLRM</sequence>
<reference evidence="1 2" key="1">
    <citation type="submission" date="2019-01" db="EMBL/GenBank/DDBJ databases">
        <title>Draft genome sequence of Dictyobacter sp. Uno17.</title>
        <authorList>
            <person name="Wang C.M."/>
            <person name="Zheng Y."/>
            <person name="Sakai Y."/>
            <person name="Abe K."/>
            <person name="Yokota A."/>
            <person name="Yabe S."/>
        </authorList>
    </citation>
    <scope>NUCLEOTIDE SEQUENCE [LARGE SCALE GENOMIC DNA]</scope>
    <source>
        <strain evidence="1 2">Uno17</strain>
    </source>
</reference>
<evidence type="ECO:0000313" key="2">
    <source>
        <dbReference type="Proteomes" id="UP000322530"/>
    </source>
</evidence>
<comment type="caution">
    <text evidence="1">The sequence shown here is derived from an EMBL/GenBank/DDBJ whole genome shotgun (WGS) entry which is preliminary data.</text>
</comment>
<proteinExistence type="predicted"/>
<dbReference type="AlphaFoldDB" id="A0A5A5TE43"/>
<keyword evidence="2" id="KW-1185">Reference proteome</keyword>
<accession>A0A5A5TE43</accession>
<evidence type="ECO:0008006" key="3">
    <source>
        <dbReference type="Google" id="ProtNLM"/>
    </source>
</evidence>
<gene>
    <name evidence="1" type="ORF">KDI_33840</name>
</gene>
<name>A0A5A5TE43_9CHLR</name>